<evidence type="ECO:0000256" key="4">
    <source>
        <dbReference type="ARBA" id="ARBA00022989"/>
    </source>
</evidence>
<dbReference type="PANTHER" id="PTHR37441:SF4">
    <property type="entry name" value="G-PROTEIN COUPLED RECEPTORS FAMILY 1 PROFILE DOMAIN-CONTAINING PROTEIN"/>
    <property type="match status" value="1"/>
</dbReference>
<feature type="transmembrane region" description="Helical" evidence="8">
    <location>
        <begin position="75"/>
        <end position="97"/>
    </location>
</feature>
<accession>A0A914V907</accession>
<proteinExistence type="predicted"/>
<protein>
    <submittedName>
        <fullName evidence="10">Uncharacterized protein</fullName>
    </submittedName>
</protein>
<evidence type="ECO:0000313" key="10">
    <source>
        <dbReference type="WBParaSite" id="PSAMB.scaffold16774size1264.g37036.t1"/>
    </source>
</evidence>
<evidence type="ECO:0000256" key="6">
    <source>
        <dbReference type="ARBA" id="ARBA00023136"/>
    </source>
</evidence>
<sequence>MRAAKIVRSSSQRRNISIMHRLGQNIGTFAITSVPMAAVCILALSQLKTFSNLGHGAGRCKYLVDAHLFSKLETLAGVGAITWVLRMLLDPVFNFLSDTKFRQFIVRRSDVAGAEKAPSVRTVASVV</sequence>
<evidence type="ECO:0000256" key="2">
    <source>
        <dbReference type="ARBA" id="ARBA00022475"/>
    </source>
</evidence>
<dbReference type="PANTHER" id="PTHR37441">
    <property type="entry name" value="PROTEIN CBG16518"/>
    <property type="match status" value="1"/>
</dbReference>
<feature type="transmembrane region" description="Helical" evidence="8">
    <location>
        <begin position="21"/>
        <end position="44"/>
    </location>
</feature>
<keyword evidence="4 8" id="KW-1133">Transmembrane helix</keyword>
<organism evidence="9 10">
    <name type="scientific">Plectus sambesii</name>
    <dbReference type="NCBI Taxonomy" id="2011161"/>
    <lineage>
        <taxon>Eukaryota</taxon>
        <taxon>Metazoa</taxon>
        <taxon>Ecdysozoa</taxon>
        <taxon>Nematoda</taxon>
        <taxon>Chromadorea</taxon>
        <taxon>Plectida</taxon>
        <taxon>Plectina</taxon>
        <taxon>Plectoidea</taxon>
        <taxon>Plectidae</taxon>
        <taxon>Plectus</taxon>
    </lineage>
</organism>
<dbReference type="Proteomes" id="UP000887566">
    <property type="component" value="Unplaced"/>
</dbReference>
<keyword evidence="5" id="KW-0675">Receptor</keyword>
<keyword evidence="9" id="KW-1185">Reference proteome</keyword>
<dbReference type="GO" id="GO:0004930">
    <property type="term" value="F:G protein-coupled receptor activity"/>
    <property type="evidence" value="ECO:0007669"/>
    <property type="project" value="UniProtKB-KW"/>
</dbReference>
<name>A0A914V907_9BILA</name>
<dbReference type="InterPro" id="IPR040435">
    <property type="entry name" value="Put_GPCR_Chromadorea"/>
</dbReference>
<dbReference type="GO" id="GO:0005886">
    <property type="term" value="C:plasma membrane"/>
    <property type="evidence" value="ECO:0007669"/>
    <property type="project" value="UniProtKB-SubCell"/>
</dbReference>
<evidence type="ECO:0000256" key="3">
    <source>
        <dbReference type="ARBA" id="ARBA00022692"/>
    </source>
</evidence>
<reference evidence="10" key="1">
    <citation type="submission" date="2022-11" db="UniProtKB">
        <authorList>
            <consortium name="WormBaseParasite"/>
        </authorList>
    </citation>
    <scope>IDENTIFICATION</scope>
</reference>
<evidence type="ECO:0000256" key="5">
    <source>
        <dbReference type="ARBA" id="ARBA00023040"/>
    </source>
</evidence>
<dbReference type="WBParaSite" id="PSAMB.scaffold16774size1264.g37036.t1">
    <property type="protein sequence ID" value="PSAMB.scaffold16774size1264.g37036.t1"/>
    <property type="gene ID" value="PSAMB.scaffold16774size1264.g37036"/>
</dbReference>
<keyword evidence="5" id="KW-0297">G-protein coupled receptor</keyword>
<keyword evidence="3 8" id="KW-0812">Transmembrane</keyword>
<evidence type="ECO:0000256" key="1">
    <source>
        <dbReference type="ARBA" id="ARBA00004651"/>
    </source>
</evidence>
<evidence type="ECO:0000256" key="7">
    <source>
        <dbReference type="ARBA" id="ARBA00023224"/>
    </source>
</evidence>
<dbReference type="AlphaFoldDB" id="A0A914V907"/>
<evidence type="ECO:0000256" key="8">
    <source>
        <dbReference type="SAM" id="Phobius"/>
    </source>
</evidence>
<comment type="subcellular location">
    <subcellularLocation>
        <location evidence="1">Cell membrane</location>
        <topology evidence="1">Multi-pass membrane protein</topology>
    </subcellularLocation>
</comment>
<keyword evidence="6 8" id="KW-0472">Membrane</keyword>
<evidence type="ECO:0000313" key="9">
    <source>
        <dbReference type="Proteomes" id="UP000887566"/>
    </source>
</evidence>
<keyword evidence="7" id="KW-0807">Transducer</keyword>
<keyword evidence="2" id="KW-1003">Cell membrane</keyword>